<dbReference type="Pfam" id="PF16716">
    <property type="entry name" value="BST2"/>
    <property type="match status" value="1"/>
</dbReference>
<keyword evidence="3" id="KW-0812">Transmembrane</keyword>
<keyword evidence="4" id="KW-1185">Reference proteome</keyword>
<organism evidence="4 5">
    <name type="scientific">Octodon degus</name>
    <name type="common">Degu</name>
    <name type="synonym">Sciurus degus</name>
    <dbReference type="NCBI Taxonomy" id="10160"/>
    <lineage>
        <taxon>Eukaryota</taxon>
        <taxon>Metazoa</taxon>
        <taxon>Chordata</taxon>
        <taxon>Craniata</taxon>
        <taxon>Vertebrata</taxon>
        <taxon>Euteleostomi</taxon>
        <taxon>Mammalia</taxon>
        <taxon>Eutheria</taxon>
        <taxon>Euarchontoglires</taxon>
        <taxon>Glires</taxon>
        <taxon>Rodentia</taxon>
        <taxon>Hystricomorpha</taxon>
        <taxon>Octodontidae</taxon>
        <taxon>Octodon</taxon>
    </lineage>
</organism>
<dbReference type="GO" id="GO:0051607">
    <property type="term" value="P:defense response to virus"/>
    <property type="evidence" value="ECO:0007669"/>
    <property type="project" value="InterPro"/>
</dbReference>
<dbReference type="GO" id="GO:0005794">
    <property type="term" value="C:Golgi apparatus"/>
    <property type="evidence" value="ECO:0007669"/>
    <property type="project" value="TreeGrafter"/>
</dbReference>
<dbReference type="GeneID" id="101582058"/>
<proteinExistence type="predicted"/>
<dbReference type="OrthoDB" id="9635065at2759"/>
<evidence type="ECO:0000313" key="5">
    <source>
        <dbReference type="RefSeq" id="XP_023563388.1"/>
    </source>
</evidence>
<reference evidence="5" key="1">
    <citation type="submission" date="2025-08" db="UniProtKB">
        <authorList>
            <consortium name="RefSeq"/>
        </authorList>
    </citation>
    <scope>IDENTIFICATION</scope>
</reference>
<gene>
    <name evidence="5" type="primary">Bst2</name>
</gene>
<protein>
    <submittedName>
        <fullName evidence="5">Bone marrow stromal antigen 2 isoform X1</fullName>
    </submittedName>
</protein>
<name>A0A6P6DUL4_OCTDE</name>
<dbReference type="GO" id="GO:0009986">
    <property type="term" value="C:cell surface"/>
    <property type="evidence" value="ECO:0007669"/>
    <property type="project" value="TreeGrafter"/>
</dbReference>
<dbReference type="AlphaFoldDB" id="A0A6P6DUL4"/>
<evidence type="ECO:0000313" key="4">
    <source>
        <dbReference type="Proteomes" id="UP000515203"/>
    </source>
</evidence>
<dbReference type="RefSeq" id="XP_023563388.1">
    <property type="nucleotide sequence ID" value="XM_023707620.1"/>
</dbReference>
<keyword evidence="3" id="KW-1133">Transmembrane helix</keyword>
<dbReference type="InterPro" id="IPR024886">
    <property type="entry name" value="BST2"/>
</dbReference>
<keyword evidence="1" id="KW-0175">Coiled coil</keyword>
<keyword evidence="3" id="KW-0472">Membrane</keyword>
<dbReference type="PANTHER" id="PTHR15190:SF1">
    <property type="entry name" value="BONE MARROW STROMAL ANTIGEN 2"/>
    <property type="match status" value="1"/>
</dbReference>
<feature type="coiled-coil region" evidence="1">
    <location>
        <begin position="103"/>
        <end position="130"/>
    </location>
</feature>
<dbReference type="GO" id="GO:0045087">
    <property type="term" value="P:innate immune response"/>
    <property type="evidence" value="ECO:0007669"/>
    <property type="project" value="TreeGrafter"/>
</dbReference>
<feature type="compositionally biased region" description="Low complexity" evidence="2">
    <location>
        <begin position="143"/>
        <end position="152"/>
    </location>
</feature>
<dbReference type="Gene3D" id="1.20.5.1700">
    <property type="match status" value="1"/>
</dbReference>
<sequence length="198" mass="22146">MPASLYHYLPVPMDEAWKEKDRSSLRLWLQGRRTWVLVILVILVILSMAVPLGHFAVQANSEACQHGLREEKQWRNTTQHLRDQLARAQEALLDADATCNSTVENLTASLSQMKTLQQKQQEQVQSLQRMRSTPSANVIPKTRPAAGPSSSARRPRRFCSWSPLRCASEVPGARRPQPVLIGFQPLSASMSPIHSSSG</sequence>
<evidence type="ECO:0000256" key="3">
    <source>
        <dbReference type="SAM" id="Phobius"/>
    </source>
</evidence>
<accession>A0A6P6DUL4</accession>
<feature type="transmembrane region" description="Helical" evidence="3">
    <location>
        <begin position="35"/>
        <end position="57"/>
    </location>
</feature>
<dbReference type="InParanoid" id="A0A6P6DUL4"/>
<evidence type="ECO:0000256" key="2">
    <source>
        <dbReference type="SAM" id="MobiDB-lite"/>
    </source>
</evidence>
<dbReference type="CTD" id="684"/>
<dbReference type="GO" id="GO:0008191">
    <property type="term" value="F:metalloendopeptidase inhibitor activity"/>
    <property type="evidence" value="ECO:0007669"/>
    <property type="project" value="TreeGrafter"/>
</dbReference>
<dbReference type="PANTHER" id="PTHR15190">
    <property type="entry name" value="BONE MARROW STROMAL ANTIGEN 2"/>
    <property type="match status" value="1"/>
</dbReference>
<evidence type="ECO:0000256" key="1">
    <source>
        <dbReference type="SAM" id="Coils"/>
    </source>
</evidence>
<feature type="region of interest" description="Disordered" evidence="2">
    <location>
        <begin position="131"/>
        <end position="156"/>
    </location>
</feature>
<dbReference type="FunCoup" id="A0A6P6DUL4">
    <property type="interactions" value="95"/>
</dbReference>
<dbReference type="Proteomes" id="UP000515203">
    <property type="component" value="Unplaced"/>
</dbReference>